<protein>
    <recommendedName>
        <fullName evidence="4">Exocyst complex component</fullName>
    </recommendedName>
</protein>
<keyword evidence="8" id="KW-1185">Reference proteome</keyword>
<keyword evidence="4" id="KW-0653">Protein transport</keyword>
<feature type="region of interest" description="Disordered" evidence="5">
    <location>
        <begin position="1"/>
        <end position="63"/>
    </location>
</feature>
<organism evidence="7 8">
    <name type="scientific">Naegleria lovaniensis</name>
    <name type="common">Amoeba</name>
    <dbReference type="NCBI Taxonomy" id="51637"/>
    <lineage>
        <taxon>Eukaryota</taxon>
        <taxon>Discoba</taxon>
        <taxon>Heterolobosea</taxon>
        <taxon>Tetramitia</taxon>
        <taxon>Eutetramitia</taxon>
        <taxon>Vahlkampfiidae</taxon>
        <taxon>Naegleria</taxon>
    </lineage>
</organism>
<evidence type="ECO:0000256" key="4">
    <source>
        <dbReference type="RuleBase" id="RU365069"/>
    </source>
</evidence>
<feature type="compositionally biased region" description="Basic and acidic residues" evidence="5">
    <location>
        <begin position="1"/>
        <end position="10"/>
    </location>
</feature>
<accession>A0AA88GUT5</accession>
<feature type="region of interest" description="Disordered" evidence="5">
    <location>
        <begin position="927"/>
        <end position="946"/>
    </location>
</feature>
<evidence type="ECO:0000256" key="2">
    <source>
        <dbReference type="ARBA" id="ARBA00022448"/>
    </source>
</evidence>
<dbReference type="GO" id="GO:0006887">
    <property type="term" value="P:exocytosis"/>
    <property type="evidence" value="ECO:0007669"/>
    <property type="project" value="UniProtKB-KW"/>
</dbReference>
<dbReference type="GeneID" id="68095112"/>
<dbReference type="AlphaFoldDB" id="A0AA88GUT5"/>
<dbReference type="EMBL" id="PYSW02000016">
    <property type="protein sequence ID" value="KAG2386211.1"/>
    <property type="molecule type" value="Genomic_DNA"/>
</dbReference>
<dbReference type="Pfam" id="PF15469">
    <property type="entry name" value="Sec5"/>
    <property type="match status" value="1"/>
</dbReference>
<feature type="region of interest" description="Disordered" evidence="5">
    <location>
        <begin position="981"/>
        <end position="1061"/>
    </location>
</feature>
<proteinExistence type="inferred from homology"/>
<evidence type="ECO:0000313" key="7">
    <source>
        <dbReference type="EMBL" id="KAG2386211.1"/>
    </source>
</evidence>
<dbReference type="GO" id="GO:0006893">
    <property type="term" value="P:Golgi to plasma membrane transport"/>
    <property type="evidence" value="ECO:0007669"/>
    <property type="project" value="UniProtKB-UniRule"/>
</dbReference>
<keyword evidence="2 4" id="KW-0813">Transport</keyword>
<dbReference type="InterPro" id="IPR029175">
    <property type="entry name" value="EXOC2/Sec5"/>
</dbReference>
<comment type="similarity">
    <text evidence="1 4">Belongs to the SEC5 family.</text>
</comment>
<feature type="compositionally biased region" description="Polar residues" evidence="5">
    <location>
        <begin position="1052"/>
        <end position="1061"/>
    </location>
</feature>
<evidence type="ECO:0000256" key="5">
    <source>
        <dbReference type="SAM" id="MobiDB-lite"/>
    </source>
</evidence>
<gene>
    <name evidence="7" type="ORF">C9374_002657</name>
</gene>
<comment type="subunit">
    <text evidence="4">Component of the exocyst complex.</text>
</comment>
<feature type="domain" description="Exocyst complex component EXOC2/Sec5 N-terminal" evidence="6">
    <location>
        <begin position="113"/>
        <end position="927"/>
    </location>
</feature>
<evidence type="ECO:0000256" key="3">
    <source>
        <dbReference type="ARBA" id="ARBA00022483"/>
    </source>
</evidence>
<comment type="function">
    <text evidence="4">Component of the exocyst complex involved in the docking of exocytic vesicles with fusion sites on the plasma membrane.</text>
</comment>
<dbReference type="PANTHER" id="PTHR13043:SF1">
    <property type="entry name" value="EXOCYST COMPLEX COMPONENT 2"/>
    <property type="match status" value="1"/>
</dbReference>
<dbReference type="InterPro" id="IPR039481">
    <property type="entry name" value="EXOC2/Sec5_N_dom"/>
</dbReference>
<dbReference type="PANTHER" id="PTHR13043">
    <property type="entry name" value="EXOCYST COMPLEX COMPONENT SEC5"/>
    <property type="match status" value="1"/>
</dbReference>
<feature type="compositionally biased region" description="Acidic residues" evidence="5">
    <location>
        <begin position="41"/>
        <end position="61"/>
    </location>
</feature>
<dbReference type="RefSeq" id="XP_044550203.1">
    <property type="nucleotide sequence ID" value="XM_044692098.1"/>
</dbReference>
<evidence type="ECO:0000256" key="1">
    <source>
        <dbReference type="ARBA" id="ARBA00010578"/>
    </source>
</evidence>
<dbReference type="Proteomes" id="UP000816034">
    <property type="component" value="Unassembled WGS sequence"/>
</dbReference>
<sequence>MSRLDDDAHQKSKSALRVSETRNKDDDQGTETLSSTKKGEEELEENFDDWVFDDDEDDENTVDEKEILESVPETWRQASMVEEILERRQLHKDTQGGSIKKQQSSADQDFCEDPLDLVRALQLSKLKNGLNPYEEGFIPTKYIASFHSKFSFEVLKKSRMTCRQRKESQSRKLRQFVQDNLEKYVYLKDKLEEFFIGDREGRNIFNDTAVQGLEESFNSLQTTAKALFSPIIKTQQLSEEIRSMTVIVDKLKFLFVIPSDIKENRERKEYKKIILDYKKAKYFIRNSSSKILNSLYTHILRQVAEVRTDLFNKLKDPSISIDQKDRYIGYLYMLDAKEEDPVSFFIFHQFNYIVSQMQNLFAGVIENERQQNVTKKVKVSDQIKAPFFDVEQRDSENFLEGVESMLFEEGILWSLDSVIGKTQFNPAMNFTLYVESVKKLCNLLFENLQIFWRFSKYSLEDRYKQERIGNKKNSQVVKVQERERQVKKEAEILGLFNEIYNTFSILIRELFEKMDTNEISQPHIEEALKYFSTKLLSTSEFKIQAKFINPLYHFVQEMKNDITTQYCLRTISTIQQLHQLEDWILIKESNTTKLPVMLMRHVYSLIDILNAIMTNVEDCKDVKTLFIEALLSFADSVYVLAEEIDGNDILSSLQASSSHYTSITSIGHRTADKQLLLVVRNLFFLTKSDGGLDKMIHSFSEKVLTKDNSWEEQVDGDDLEDIDFDDIDLENIPQTSRKPKEEFRESDLVKNVFDVFEKLSNIVLNKWLRRKITSLSAILRKGVLNPGFKWSNVLNPTSVRSYIIETLLGLTLIHHEIIDMKAKSSFTNIIFREIKIGLLNTFNDCCLRLPEDICLNGCLQLDIEITFFDECLSCFDTEESISIFSKIRGKLMALHKMDLDGDSQLFKTKQDVIDKYKEKTAQQLAGFNGNVSSSRDNKESARRTTVNSLPTLKVSTTNTRDESNEDLGLSFGLKQKRILKEEKTSNTPKTANRSISINSTTTNTPDNLKRKSVRQSEPFVGSGDGSSPATSKVTGIMTPTAPKKTLAMASVTKRTPSSSNK</sequence>
<name>A0AA88GUT5_NAELO</name>
<reference evidence="7 8" key="1">
    <citation type="journal article" date="2018" name="BMC Genomics">
        <title>The genome of Naegleria lovaniensis, the basis for a comparative approach to unravel pathogenicity factors of the human pathogenic amoeba N. fowleri.</title>
        <authorList>
            <person name="Liechti N."/>
            <person name="Schurch N."/>
            <person name="Bruggmann R."/>
            <person name="Wittwer M."/>
        </authorList>
    </citation>
    <scope>NUCLEOTIDE SEQUENCE [LARGE SCALE GENOMIC DNA]</scope>
    <source>
        <strain evidence="7 8">ATCC 30569</strain>
    </source>
</reference>
<keyword evidence="3 4" id="KW-0268">Exocytosis</keyword>
<feature type="compositionally biased region" description="Low complexity" evidence="5">
    <location>
        <begin position="994"/>
        <end position="1004"/>
    </location>
</feature>
<dbReference type="GO" id="GO:0000145">
    <property type="term" value="C:exocyst"/>
    <property type="evidence" value="ECO:0007669"/>
    <property type="project" value="UniProtKB-UniRule"/>
</dbReference>
<evidence type="ECO:0000259" key="6">
    <source>
        <dbReference type="Pfam" id="PF15469"/>
    </source>
</evidence>
<comment type="caution">
    <text evidence="7">The sequence shown here is derived from an EMBL/GenBank/DDBJ whole genome shotgun (WGS) entry which is preliminary data.</text>
</comment>
<dbReference type="GO" id="GO:0015031">
    <property type="term" value="P:protein transport"/>
    <property type="evidence" value="ECO:0007669"/>
    <property type="project" value="UniProtKB-KW"/>
</dbReference>
<evidence type="ECO:0000313" key="8">
    <source>
        <dbReference type="Proteomes" id="UP000816034"/>
    </source>
</evidence>